<keyword evidence="2" id="KW-1185">Reference proteome</keyword>
<reference evidence="1 2" key="1">
    <citation type="submission" date="2023-03" db="EMBL/GenBank/DDBJ databases">
        <title>High-quality genome of Scylla paramamosain provides insights in environmental adaptation.</title>
        <authorList>
            <person name="Zhang L."/>
        </authorList>
    </citation>
    <scope>NUCLEOTIDE SEQUENCE [LARGE SCALE GENOMIC DNA]</scope>
    <source>
        <strain evidence="1">LZ_2023a</strain>
        <tissue evidence="1">Muscle</tissue>
    </source>
</reference>
<dbReference type="Proteomes" id="UP001487740">
    <property type="component" value="Unassembled WGS sequence"/>
</dbReference>
<protein>
    <submittedName>
        <fullName evidence="1">Uncharacterized protein</fullName>
    </submittedName>
</protein>
<name>A0AAW0UF19_SCYPA</name>
<evidence type="ECO:0000313" key="2">
    <source>
        <dbReference type="Proteomes" id="UP001487740"/>
    </source>
</evidence>
<proteinExistence type="predicted"/>
<comment type="caution">
    <text evidence="1">The sequence shown here is derived from an EMBL/GenBank/DDBJ whole genome shotgun (WGS) entry which is preliminary data.</text>
</comment>
<accession>A0AAW0UF19</accession>
<evidence type="ECO:0000313" key="1">
    <source>
        <dbReference type="EMBL" id="KAK8398169.1"/>
    </source>
</evidence>
<organism evidence="1 2">
    <name type="scientific">Scylla paramamosain</name>
    <name type="common">Mud crab</name>
    <dbReference type="NCBI Taxonomy" id="85552"/>
    <lineage>
        <taxon>Eukaryota</taxon>
        <taxon>Metazoa</taxon>
        <taxon>Ecdysozoa</taxon>
        <taxon>Arthropoda</taxon>
        <taxon>Crustacea</taxon>
        <taxon>Multicrustacea</taxon>
        <taxon>Malacostraca</taxon>
        <taxon>Eumalacostraca</taxon>
        <taxon>Eucarida</taxon>
        <taxon>Decapoda</taxon>
        <taxon>Pleocyemata</taxon>
        <taxon>Brachyura</taxon>
        <taxon>Eubrachyura</taxon>
        <taxon>Portunoidea</taxon>
        <taxon>Portunidae</taxon>
        <taxon>Portuninae</taxon>
        <taxon>Scylla</taxon>
    </lineage>
</organism>
<sequence length="116" mass="13518">MRSVPSFNNHEEKKCARLQTSLICKIVLSCAWCLCRGCNGNVFIIKFETLTQLVFSLVLGLKIIIQEKNCQTSVIMRKRSVLDFKHHLRRQICTFKILEPVGMVSVQRMQWQCVHH</sequence>
<dbReference type="EMBL" id="JARAKH010000012">
    <property type="protein sequence ID" value="KAK8398169.1"/>
    <property type="molecule type" value="Genomic_DNA"/>
</dbReference>
<gene>
    <name evidence="1" type="ORF">O3P69_003830</name>
</gene>
<dbReference type="AlphaFoldDB" id="A0AAW0UF19"/>